<organism evidence="7 8">
    <name type="scientific">Chromobacterium vaccinii</name>
    <dbReference type="NCBI Taxonomy" id="1108595"/>
    <lineage>
        <taxon>Bacteria</taxon>
        <taxon>Pseudomonadati</taxon>
        <taxon>Pseudomonadota</taxon>
        <taxon>Betaproteobacteria</taxon>
        <taxon>Neisseriales</taxon>
        <taxon>Chromobacteriaceae</taxon>
        <taxon>Chromobacterium</taxon>
    </lineage>
</organism>
<dbReference type="Proteomes" id="UP000178776">
    <property type="component" value="Chromosome"/>
</dbReference>
<evidence type="ECO:0000256" key="2">
    <source>
        <dbReference type="ARBA" id="ARBA00022692"/>
    </source>
</evidence>
<dbReference type="CDD" id="cd17365">
    <property type="entry name" value="MFS_PcaK_like"/>
    <property type="match status" value="1"/>
</dbReference>
<dbReference type="PANTHER" id="PTHR23508">
    <property type="entry name" value="CARBOXYLIC ACID TRANSPORTER PROTEIN HOMOLOG"/>
    <property type="match status" value="1"/>
</dbReference>
<reference evidence="7 8" key="1">
    <citation type="submission" date="2016-10" db="EMBL/GenBank/DDBJ databases">
        <title>Chromobacterium muskegensis sp. nov., an insecticidal bacterium isolated from Sphagnum bogs.</title>
        <authorList>
            <person name="Sparks M.E."/>
            <person name="Blackburn M.B."/>
            <person name="Gundersen-Rindal D.E."/>
            <person name="Mitchell A."/>
            <person name="Farrar R."/>
            <person name="Kuhar D."/>
        </authorList>
    </citation>
    <scope>NUCLEOTIDE SEQUENCE [LARGE SCALE GENOMIC DNA]</scope>
    <source>
        <strain evidence="7 8">21-1</strain>
    </source>
</reference>
<keyword evidence="2 5" id="KW-0812">Transmembrane</keyword>
<feature type="domain" description="Major facilitator superfamily (MFS) profile" evidence="6">
    <location>
        <begin position="19"/>
        <end position="429"/>
    </location>
</feature>
<dbReference type="SUPFAM" id="SSF103473">
    <property type="entry name" value="MFS general substrate transporter"/>
    <property type="match status" value="1"/>
</dbReference>
<proteinExistence type="predicted"/>
<dbReference type="GO" id="GO:0005886">
    <property type="term" value="C:plasma membrane"/>
    <property type="evidence" value="ECO:0007669"/>
    <property type="project" value="TreeGrafter"/>
</dbReference>
<dbReference type="PANTHER" id="PTHR23508:SF10">
    <property type="entry name" value="CARBOXYLIC ACID TRANSPORTER PROTEIN HOMOLOG"/>
    <property type="match status" value="1"/>
</dbReference>
<dbReference type="InterPro" id="IPR036259">
    <property type="entry name" value="MFS_trans_sf"/>
</dbReference>
<evidence type="ECO:0000256" key="4">
    <source>
        <dbReference type="ARBA" id="ARBA00023136"/>
    </source>
</evidence>
<dbReference type="Gene3D" id="1.20.1250.20">
    <property type="entry name" value="MFS general substrate transporter like domains"/>
    <property type="match status" value="1"/>
</dbReference>
<name>A0A1D9LKB1_9NEIS</name>
<dbReference type="GO" id="GO:0046943">
    <property type="term" value="F:carboxylic acid transmembrane transporter activity"/>
    <property type="evidence" value="ECO:0007669"/>
    <property type="project" value="TreeGrafter"/>
</dbReference>
<dbReference type="InterPro" id="IPR005829">
    <property type="entry name" value="Sugar_transporter_CS"/>
</dbReference>
<feature type="transmembrane region" description="Helical" evidence="5">
    <location>
        <begin position="287"/>
        <end position="308"/>
    </location>
</feature>
<keyword evidence="4 5" id="KW-0472">Membrane</keyword>
<dbReference type="KEGG" id="cvc:BKX93_18015"/>
<dbReference type="AlphaFoldDB" id="A0A1D9LKB1"/>
<keyword evidence="3 5" id="KW-1133">Transmembrane helix</keyword>
<feature type="transmembrane region" description="Helical" evidence="5">
    <location>
        <begin position="374"/>
        <end position="392"/>
    </location>
</feature>
<evidence type="ECO:0000313" key="8">
    <source>
        <dbReference type="Proteomes" id="UP000178776"/>
    </source>
</evidence>
<feature type="transmembrane region" description="Helical" evidence="5">
    <location>
        <begin position="315"/>
        <end position="333"/>
    </location>
</feature>
<feature type="transmembrane region" description="Helical" evidence="5">
    <location>
        <begin position="404"/>
        <end position="424"/>
    </location>
</feature>
<evidence type="ECO:0000313" key="7">
    <source>
        <dbReference type="EMBL" id="AOZ51705.1"/>
    </source>
</evidence>
<dbReference type="GeneID" id="68843102"/>
<feature type="transmembrane region" description="Helical" evidence="5">
    <location>
        <begin position="171"/>
        <end position="190"/>
    </location>
</feature>
<feature type="transmembrane region" description="Helical" evidence="5">
    <location>
        <begin position="110"/>
        <end position="131"/>
    </location>
</feature>
<feature type="transmembrane region" description="Helical" evidence="5">
    <location>
        <begin position="20"/>
        <end position="42"/>
    </location>
</feature>
<dbReference type="EMBL" id="CP017707">
    <property type="protein sequence ID" value="AOZ51705.1"/>
    <property type="molecule type" value="Genomic_DNA"/>
</dbReference>
<evidence type="ECO:0000256" key="3">
    <source>
        <dbReference type="ARBA" id="ARBA00022989"/>
    </source>
</evidence>
<comment type="subcellular location">
    <subcellularLocation>
        <location evidence="1">Membrane</location>
        <topology evidence="1">Multi-pass membrane protein</topology>
    </subcellularLocation>
</comment>
<protein>
    <submittedName>
        <fullName evidence="7">4-hydroxybenzoate transporter</fullName>
    </submittedName>
</protein>
<dbReference type="PROSITE" id="PS00217">
    <property type="entry name" value="SUGAR_TRANSPORT_2"/>
    <property type="match status" value="1"/>
</dbReference>
<evidence type="ECO:0000256" key="5">
    <source>
        <dbReference type="SAM" id="Phobius"/>
    </source>
</evidence>
<evidence type="ECO:0000256" key="1">
    <source>
        <dbReference type="ARBA" id="ARBA00004141"/>
    </source>
</evidence>
<sequence>MELGKWLDERPLGGFQHRLLVLCGLCMILDGFDVQAMGYVAPALLEDWGIAKSALGPVFAAGLFGLLLGALLFGALSDLVGRRPVLLTCTLMFASGMLATAAAQTLPQLIVLRFLTGLGLGGIMPNAMALAGEYSPARRRASLMMIISCGFTAGALLGGLLAAWLIPAHGWRAVFVFGGVAPLLLWLPMLRGLPESARFLLLRGRAPQALFWLRRMEPGLPADCRPWLAETPLAGNSVAALFGGGLARRTLLLWLLSFLNLIVLYFLSNWMPSLLRAQGLEMRDALLAGSMLQLGGVAGTLLLGWWIDRGGFRRALPPCFLLAALGLLLLGQVEGQALWLYALLFCVGFFIIGGQPAVNALAASAYPTGLRATGVGWSLGIGRVGSVLGPWLGGVLIGLAWSQAALFALLALVSLASAAVVWAYHRDGGGPRKRAAL</sequence>
<dbReference type="PROSITE" id="PS50850">
    <property type="entry name" value="MFS"/>
    <property type="match status" value="1"/>
</dbReference>
<feature type="transmembrane region" description="Helical" evidence="5">
    <location>
        <begin position="339"/>
        <end position="362"/>
    </location>
</feature>
<feature type="transmembrane region" description="Helical" evidence="5">
    <location>
        <begin position="251"/>
        <end position="267"/>
    </location>
</feature>
<feature type="transmembrane region" description="Helical" evidence="5">
    <location>
        <begin position="143"/>
        <end position="165"/>
    </location>
</feature>
<dbReference type="InterPro" id="IPR020846">
    <property type="entry name" value="MFS_dom"/>
</dbReference>
<dbReference type="Pfam" id="PF07690">
    <property type="entry name" value="MFS_1"/>
    <property type="match status" value="1"/>
</dbReference>
<gene>
    <name evidence="7" type="ORF">BKX93_18015</name>
</gene>
<dbReference type="RefSeq" id="WP_070980787.1">
    <property type="nucleotide sequence ID" value="NZ_CP017707.1"/>
</dbReference>
<dbReference type="InterPro" id="IPR011701">
    <property type="entry name" value="MFS"/>
</dbReference>
<accession>A0A1D9LKB1</accession>
<feature type="transmembrane region" description="Helical" evidence="5">
    <location>
        <begin position="85"/>
        <end position="104"/>
    </location>
</feature>
<feature type="transmembrane region" description="Helical" evidence="5">
    <location>
        <begin position="54"/>
        <end position="73"/>
    </location>
</feature>
<evidence type="ECO:0000259" key="6">
    <source>
        <dbReference type="PROSITE" id="PS50850"/>
    </source>
</evidence>
<dbReference type="STRING" id="1108595.BKX93_18015"/>